<protein>
    <recommendedName>
        <fullName evidence="1">N-acetyltransferase domain-containing protein</fullName>
    </recommendedName>
</protein>
<keyword evidence="3" id="KW-1185">Reference proteome</keyword>
<dbReference type="Proteomes" id="UP000343317">
    <property type="component" value="Unassembled WGS sequence"/>
</dbReference>
<evidence type="ECO:0000259" key="1">
    <source>
        <dbReference type="PROSITE" id="PS51186"/>
    </source>
</evidence>
<proteinExistence type="predicted"/>
<accession>A0A5E4UPY5</accession>
<dbReference type="SUPFAM" id="SSF55729">
    <property type="entry name" value="Acyl-CoA N-acyltransferases (Nat)"/>
    <property type="match status" value="1"/>
</dbReference>
<organism evidence="2 3">
    <name type="scientific">Pandoraea horticolens</name>
    <dbReference type="NCBI Taxonomy" id="2508298"/>
    <lineage>
        <taxon>Bacteria</taxon>
        <taxon>Pseudomonadati</taxon>
        <taxon>Pseudomonadota</taxon>
        <taxon>Betaproteobacteria</taxon>
        <taxon>Burkholderiales</taxon>
        <taxon>Burkholderiaceae</taxon>
        <taxon>Pandoraea</taxon>
    </lineage>
</organism>
<dbReference type="CDD" id="cd04301">
    <property type="entry name" value="NAT_SF"/>
    <property type="match status" value="1"/>
</dbReference>
<dbReference type="AlphaFoldDB" id="A0A5E4UPY5"/>
<gene>
    <name evidence="2" type="ORF">PHO31112_02182</name>
</gene>
<evidence type="ECO:0000313" key="2">
    <source>
        <dbReference type="EMBL" id="VVE01987.1"/>
    </source>
</evidence>
<dbReference type="GO" id="GO:0016747">
    <property type="term" value="F:acyltransferase activity, transferring groups other than amino-acyl groups"/>
    <property type="evidence" value="ECO:0007669"/>
    <property type="project" value="InterPro"/>
</dbReference>
<dbReference type="RefSeq" id="WP_150620505.1">
    <property type="nucleotide sequence ID" value="NZ_CABPSM010000005.1"/>
</dbReference>
<reference evidence="2 3" key="1">
    <citation type="submission" date="2019-08" db="EMBL/GenBank/DDBJ databases">
        <authorList>
            <person name="Peeters C."/>
        </authorList>
    </citation>
    <scope>NUCLEOTIDE SEQUENCE [LARGE SCALE GENOMIC DNA]</scope>
    <source>
        <strain evidence="2 3">LMG 31112</strain>
    </source>
</reference>
<feature type="domain" description="N-acetyltransferase" evidence="1">
    <location>
        <begin position="2"/>
        <end position="179"/>
    </location>
</feature>
<evidence type="ECO:0000313" key="3">
    <source>
        <dbReference type="Proteomes" id="UP000343317"/>
    </source>
</evidence>
<dbReference type="PROSITE" id="PS51186">
    <property type="entry name" value="GNAT"/>
    <property type="match status" value="1"/>
</dbReference>
<dbReference type="Gene3D" id="3.40.630.30">
    <property type="match status" value="1"/>
</dbReference>
<name>A0A5E4UPY5_9BURK</name>
<dbReference type="Pfam" id="PF13527">
    <property type="entry name" value="Acetyltransf_9"/>
    <property type="match status" value="1"/>
</dbReference>
<sequence length="286" mass="32145">MITYAPIGAGSESLRRYQTLFSLCFPRAEKFKHSEFLKWLYFENPEGHVVGFDAFDGDRLIAHYACIPTTIRLRGDVVRALLSLNTATHPDFQGKGLFSKLADMTYRHAADLGFDCVYGVANANSTPGFVRKLGFHLVQPLDARIGFGTIGIDFSAVARDAEFERAWKPEALSWRQANPINPIRSWRQHDRLRFEAKAAGRWVSAIAELPEAGVQAKDSEPPGIQSPARVFLGLVPDGACAFRTYWQIPARWRPSPLNFIYRSLTKDGDQVSCGKIQFSFMDFDGY</sequence>
<dbReference type="InterPro" id="IPR016181">
    <property type="entry name" value="Acyl_CoA_acyltransferase"/>
</dbReference>
<dbReference type="EMBL" id="CABPSM010000005">
    <property type="protein sequence ID" value="VVE01987.1"/>
    <property type="molecule type" value="Genomic_DNA"/>
</dbReference>
<dbReference type="InterPro" id="IPR000182">
    <property type="entry name" value="GNAT_dom"/>
</dbReference>